<dbReference type="EMBL" id="JADGIZ020000030">
    <property type="protein sequence ID" value="KAL2914729.1"/>
    <property type="molecule type" value="Genomic_DNA"/>
</dbReference>
<evidence type="ECO:0000313" key="3">
    <source>
        <dbReference type="Proteomes" id="UP001527925"/>
    </source>
</evidence>
<protein>
    <submittedName>
        <fullName evidence="2">Uncharacterized protein</fullName>
    </submittedName>
</protein>
<dbReference type="Proteomes" id="UP001527925">
    <property type="component" value="Unassembled WGS sequence"/>
</dbReference>
<keyword evidence="3" id="KW-1185">Reference proteome</keyword>
<feature type="region of interest" description="Disordered" evidence="1">
    <location>
        <begin position="192"/>
        <end position="213"/>
    </location>
</feature>
<feature type="region of interest" description="Disordered" evidence="1">
    <location>
        <begin position="1"/>
        <end position="63"/>
    </location>
</feature>
<feature type="region of interest" description="Disordered" evidence="1">
    <location>
        <begin position="88"/>
        <end position="114"/>
    </location>
</feature>
<proteinExistence type="predicted"/>
<name>A0ABR4N5H5_9FUNG</name>
<evidence type="ECO:0000256" key="1">
    <source>
        <dbReference type="SAM" id="MobiDB-lite"/>
    </source>
</evidence>
<gene>
    <name evidence="2" type="ORF">HK105_205660</name>
</gene>
<accession>A0ABR4N5H5</accession>
<organism evidence="2 3">
    <name type="scientific">Polyrhizophydium stewartii</name>
    <dbReference type="NCBI Taxonomy" id="2732419"/>
    <lineage>
        <taxon>Eukaryota</taxon>
        <taxon>Fungi</taxon>
        <taxon>Fungi incertae sedis</taxon>
        <taxon>Chytridiomycota</taxon>
        <taxon>Chytridiomycota incertae sedis</taxon>
        <taxon>Chytridiomycetes</taxon>
        <taxon>Rhizophydiales</taxon>
        <taxon>Rhizophydiales incertae sedis</taxon>
        <taxon>Polyrhizophydium</taxon>
    </lineage>
</organism>
<sequence>MPHAPTSLRPTAVPLISVTTPSNRRSRTRSAPYPSPSRIARTPRERAAPSVHSDGNLIRPVPVRAALAPSNDDLASMSSSSLSSALSADKADLRSRPHRPRTGGSLAFARGRSRTAPSASSKLDILSALCSDVLARSSSLPDKPTSVIAKFGEHTNPYTAPYGLHAVRWFADPFGQMDQRLLDHLPYPHDPGAAMAPPPSPRRLKPAKARPVSMPSLVVSRPASGPASAAAAAAMLAATAAAAADARSLQRSSRPSL</sequence>
<reference evidence="2 3" key="1">
    <citation type="submission" date="2023-09" db="EMBL/GenBank/DDBJ databases">
        <title>Pangenome analysis of Batrachochytrium dendrobatidis and related Chytrids.</title>
        <authorList>
            <person name="Yacoub M.N."/>
            <person name="Stajich J.E."/>
            <person name="James T.Y."/>
        </authorList>
    </citation>
    <scope>NUCLEOTIDE SEQUENCE [LARGE SCALE GENOMIC DNA]</scope>
    <source>
        <strain evidence="2 3">JEL0888</strain>
    </source>
</reference>
<comment type="caution">
    <text evidence="2">The sequence shown here is derived from an EMBL/GenBank/DDBJ whole genome shotgun (WGS) entry which is preliminary data.</text>
</comment>
<evidence type="ECO:0000313" key="2">
    <source>
        <dbReference type="EMBL" id="KAL2914729.1"/>
    </source>
</evidence>